<keyword evidence="3" id="KW-1185">Reference proteome</keyword>
<feature type="domain" description="DUF551" evidence="1">
    <location>
        <begin position="7"/>
        <end position="67"/>
    </location>
</feature>
<sequence length="69" mass="8061">MTKENNGWISVKDKIIPKNCYILAYTSYGEVEMVMNVGDHESFVRHNLFVTVDNKDITHWQPLPQPPRD</sequence>
<name>A0A9X4G4X4_ACTEU</name>
<evidence type="ECO:0000313" key="2">
    <source>
        <dbReference type="EMBL" id="MDE8035312.1"/>
    </source>
</evidence>
<evidence type="ECO:0000259" key="1">
    <source>
        <dbReference type="Pfam" id="PF04448"/>
    </source>
</evidence>
<organism evidence="2 3">
    <name type="scientific">Actinobacillus equuli subsp. equuli</name>
    <dbReference type="NCBI Taxonomy" id="202947"/>
    <lineage>
        <taxon>Bacteria</taxon>
        <taxon>Pseudomonadati</taxon>
        <taxon>Pseudomonadota</taxon>
        <taxon>Gammaproteobacteria</taxon>
        <taxon>Pasteurellales</taxon>
        <taxon>Pasteurellaceae</taxon>
        <taxon>Actinobacillus</taxon>
    </lineage>
</organism>
<dbReference type="Proteomes" id="UP001142444">
    <property type="component" value="Unassembled WGS sequence"/>
</dbReference>
<dbReference type="EMBL" id="JAPHVQ010000008">
    <property type="protein sequence ID" value="MDE8035312.1"/>
    <property type="molecule type" value="Genomic_DNA"/>
</dbReference>
<protein>
    <submittedName>
        <fullName evidence="2">DUF551 domain-containing protein</fullName>
    </submittedName>
</protein>
<gene>
    <name evidence="2" type="ORF">OQ257_09065</name>
</gene>
<reference evidence="2" key="2">
    <citation type="journal article" date="2023" name="Pathogens">
        <title>Pathological Features and Genomic Characterization of an Actinobacillus equuli subsp. equuli Bearing Unique Virulence-Associated Genes from an Adult Horse with Pleuropneumonia.</title>
        <authorList>
            <person name="Kamali M."/>
            <person name="Carossino M."/>
            <person name="Del Piero F."/>
            <person name="Peak L."/>
            <person name="Mitchell M.S."/>
            <person name="Willette J."/>
            <person name="Baker R."/>
            <person name="Li F."/>
            <person name="Kenez A."/>
            <person name="Balasuriya U.B.R."/>
            <person name="Go Y.Y."/>
        </authorList>
    </citation>
    <scope>NUCLEOTIDE SEQUENCE</scope>
    <source>
        <strain evidence="2">4524</strain>
    </source>
</reference>
<accession>A0A9X4G4X4</accession>
<evidence type="ECO:0000313" key="3">
    <source>
        <dbReference type="Proteomes" id="UP001142444"/>
    </source>
</evidence>
<dbReference type="InterPro" id="IPR007539">
    <property type="entry name" value="DUF551"/>
</dbReference>
<reference evidence="2" key="1">
    <citation type="submission" date="2022-11" db="EMBL/GenBank/DDBJ databases">
        <authorList>
            <person name="Kamali M."/>
            <person name="Peak L."/>
            <person name="Go Y.Y."/>
            <person name="Balasuriya U.B.R."/>
            <person name="Carossino M."/>
        </authorList>
    </citation>
    <scope>NUCLEOTIDE SEQUENCE</scope>
    <source>
        <strain evidence="2">4524</strain>
    </source>
</reference>
<dbReference type="AlphaFoldDB" id="A0A9X4G4X4"/>
<dbReference type="RefSeq" id="WP_275218233.1">
    <property type="nucleotide sequence ID" value="NZ_JAPHVQ010000008.1"/>
</dbReference>
<proteinExistence type="predicted"/>
<dbReference type="Pfam" id="PF04448">
    <property type="entry name" value="DUF551"/>
    <property type="match status" value="1"/>
</dbReference>
<comment type="caution">
    <text evidence="2">The sequence shown here is derived from an EMBL/GenBank/DDBJ whole genome shotgun (WGS) entry which is preliminary data.</text>
</comment>